<dbReference type="Pfam" id="PF00702">
    <property type="entry name" value="Hydrolase"/>
    <property type="match status" value="1"/>
</dbReference>
<evidence type="ECO:0000256" key="9">
    <source>
        <dbReference type="SAM" id="Phobius"/>
    </source>
</evidence>
<keyword evidence="7 9" id="KW-0472">Membrane</keyword>
<accession>A0A7Z9C5F1</accession>
<dbReference type="Pfam" id="PF00689">
    <property type="entry name" value="Cation_ATPase_C"/>
    <property type="match status" value="1"/>
</dbReference>
<evidence type="ECO:0000256" key="1">
    <source>
        <dbReference type="ARBA" id="ARBA00004141"/>
    </source>
</evidence>
<dbReference type="InterPro" id="IPR023298">
    <property type="entry name" value="ATPase_P-typ_TM_dom_sf"/>
</dbReference>
<feature type="transmembrane region" description="Helical" evidence="9">
    <location>
        <begin position="53"/>
        <end position="72"/>
    </location>
</feature>
<dbReference type="InterPro" id="IPR059000">
    <property type="entry name" value="ATPase_P-type_domA"/>
</dbReference>
<keyword evidence="4" id="KW-0067">ATP-binding</keyword>
<keyword evidence="6 9" id="KW-1133">Transmembrane helix</keyword>
<dbReference type="SFLD" id="SFLDF00027">
    <property type="entry name" value="p-type_atpase"/>
    <property type="match status" value="1"/>
</dbReference>
<dbReference type="GO" id="GO:0016020">
    <property type="term" value="C:membrane"/>
    <property type="evidence" value="ECO:0007669"/>
    <property type="project" value="UniProtKB-SubCell"/>
</dbReference>
<dbReference type="PROSITE" id="PS00154">
    <property type="entry name" value="ATPASE_E1_E2"/>
    <property type="match status" value="1"/>
</dbReference>
<dbReference type="PRINTS" id="PR00120">
    <property type="entry name" value="HATPASE"/>
</dbReference>
<keyword evidence="5" id="KW-1278">Translocase</keyword>
<dbReference type="PRINTS" id="PR00119">
    <property type="entry name" value="CATATPASE"/>
</dbReference>
<dbReference type="Gene3D" id="3.40.50.1000">
    <property type="entry name" value="HAD superfamily/HAD-like"/>
    <property type="match status" value="1"/>
</dbReference>
<feature type="transmembrane region" description="Helical" evidence="9">
    <location>
        <begin position="698"/>
        <end position="724"/>
    </location>
</feature>
<dbReference type="Gene3D" id="3.40.1110.10">
    <property type="entry name" value="Calcium-transporting ATPase, cytoplasmic domain N"/>
    <property type="match status" value="1"/>
</dbReference>
<keyword evidence="2 9" id="KW-0812">Transmembrane</keyword>
<comment type="subcellular location">
    <subcellularLocation>
        <location evidence="1">Membrane</location>
        <topology evidence="1">Multi-pass membrane protein</topology>
    </subcellularLocation>
</comment>
<evidence type="ECO:0000256" key="5">
    <source>
        <dbReference type="ARBA" id="ARBA00022967"/>
    </source>
</evidence>
<gene>
    <name evidence="11" type="ORF">BREV_BREV_01526</name>
</gene>
<dbReference type="Proteomes" id="UP000289220">
    <property type="component" value="Unassembled WGS sequence"/>
</dbReference>
<evidence type="ECO:0000256" key="6">
    <source>
        <dbReference type="ARBA" id="ARBA00022989"/>
    </source>
</evidence>
<dbReference type="InterPro" id="IPR023299">
    <property type="entry name" value="ATPase_P-typ_cyto_dom_N"/>
</dbReference>
<dbReference type="NCBIfam" id="TIGR01494">
    <property type="entry name" value="ATPase_P-type"/>
    <property type="match status" value="2"/>
</dbReference>
<dbReference type="InterPro" id="IPR008250">
    <property type="entry name" value="ATPase_P-typ_transduc_dom_A_sf"/>
</dbReference>
<dbReference type="InterPro" id="IPR023214">
    <property type="entry name" value="HAD_sf"/>
</dbReference>
<feature type="transmembrane region" description="Helical" evidence="9">
    <location>
        <begin position="78"/>
        <end position="97"/>
    </location>
</feature>
<dbReference type="PANTHER" id="PTHR42861">
    <property type="entry name" value="CALCIUM-TRANSPORTING ATPASE"/>
    <property type="match status" value="1"/>
</dbReference>
<dbReference type="GO" id="GO:0015662">
    <property type="term" value="F:P-type ion transporter activity"/>
    <property type="evidence" value="ECO:0007669"/>
    <property type="project" value="UniProtKB-ARBA"/>
</dbReference>
<dbReference type="SUPFAM" id="SSF81653">
    <property type="entry name" value="Calcium ATPase, transduction domain A"/>
    <property type="match status" value="1"/>
</dbReference>
<keyword evidence="12" id="KW-1185">Reference proteome</keyword>
<feature type="transmembrane region" description="Helical" evidence="9">
    <location>
        <begin position="265"/>
        <end position="289"/>
    </location>
</feature>
<sequence length="846" mass="88848">MPPDFADAWDVAASPRDRRGLEEAEARRRLESGGPNSLQQPENRTIRASVYDAAREPMLLLVAAAALLYLVIGDHGEGLFLIGGVLVTLALVVVQDLRGERALAALRTLAQPSARVIRDGRERRIPTQDLVPGDLVLVGEGERLPADCRLLGGDMLGVDESALTGESATVLRTPGGAGDDARLFAGTLIVRGHAVAEVILTGPRTALGRIGGALAEMGDEPTPLQRSSGRLVRLLGLAALVFCALITAAYGLTRGDWMEAILAGMTFAIALIPEEFPMILTVFMALGAWRLARHNVLVRRPAAVEALGGVTLLCVDKTGTLTENRMELVRLTVDGVDHAIADGLPASGAAVLRTAALASARRSIDPMDRAVLRLSAASESDPVRSWPLRPEKPVVVQLWSRPEGAFAAAKGAPEAVFRLCRLPPDQAAAQLRAVDRLAGEGLRVLAVAACRTSESFPDDPWEAVFVYEGLLGFVDPLRPDAAAALRDAREAGIAVAMITGDHPATALAIAREAGLDETAGVMTGQDVAALSQEALPSRVRDVRIFARVTPDQKLRLVQAFKAAGGVVAMTGDGVNDAPALEAAHIGIAMGQRGTDVAREAADIVLLDDRFASIIGGVRLGRRIFANLQRALTYVTAIHVPIAGLALAPVLLGLPPLLFPLHVVLLELAVDPICALVFEAEPSERNAMRRPPRPAGSPLFGPRQVIAALAQGAGVLVLVLGLYVWGLSWATEAEARGAAFLALIGGNLMLGLVDSAASARIFARQRRAYWVIVLLMSGAMSLIFAAPPLARMFTLQPPGPALLAAAVAVAVLGGGWAVLARLAGDFTGKDRSPGHRAAVPETAPLSG</sequence>
<dbReference type="InterPro" id="IPR001757">
    <property type="entry name" value="P_typ_ATPase"/>
</dbReference>
<feature type="compositionally biased region" description="Basic and acidic residues" evidence="8">
    <location>
        <begin position="16"/>
        <end position="31"/>
    </location>
</feature>
<feature type="region of interest" description="Disordered" evidence="8">
    <location>
        <begin position="16"/>
        <end position="43"/>
    </location>
</feature>
<feature type="transmembrane region" description="Helical" evidence="9">
    <location>
        <begin position="736"/>
        <end position="756"/>
    </location>
</feature>
<dbReference type="SFLD" id="SFLDS00003">
    <property type="entry name" value="Haloacid_Dehalogenase"/>
    <property type="match status" value="1"/>
</dbReference>
<dbReference type="InterPro" id="IPR006068">
    <property type="entry name" value="ATPase_P-typ_cation-transptr_C"/>
</dbReference>
<comment type="caution">
    <text evidence="11">The sequence shown here is derived from an EMBL/GenBank/DDBJ whole genome shotgun (WGS) entry which is preliminary data.</text>
</comment>
<evidence type="ECO:0000256" key="7">
    <source>
        <dbReference type="ARBA" id="ARBA00023136"/>
    </source>
</evidence>
<evidence type="ECO:0000256" key="4">
    <source>
        <dbReference type="ARBA" id="ARBA00022840"/>
    </source>
</evidence>
<dbReference type="Gene3D" id="2.70.150.10">
    <property type="entry name" value="Calcium-transporting ATPase, cytoplasmic transduction domain A"/>
    <property type="match status" value="1"/>
</dbReference>
<feature type="transmembrane region" description="Helical" evidence="9">
    <location>
        <begin position="801"/>
        <end position="822"/>
    </location>
</feature>
<dbReference type="SMART" id="SM00831">
    <property type="entry name" value="Cation_ATPase_N"/>
    <property type="match status" value="1"/>
</dbReference>
<evidence type="ECO:0000313" key="12">
    <source>
        <dbReference type="Proteomes" id="UP000289220"/>
    </source>
</evidence>
<dbReference type="SFLD" id="SFLDG00002">
    <property type="entry name" value="C1.7:_P-type_atpase_like"/>
    <property type="match status" value="1"/>
</dbReference>
<organism evidence="11 12">
    <name type="scientific">Brevundimonas mediterranea</name>
    <dbReference type="NCBI Taxonomy" id="74329"/>
    <lineage>
        <taxon>Bacteria</taxon>
        <taxon>Pseudomonadati</taxon>
        <taxon>Pseudomonadota</taxon>
        <taxon>Alphaproteobacteria</taxon>
        <taxon>Caulobacterales</taxon>
        <taxon>Caulobacteraceae</taxon>
        <taxon>Brevundimonas</taxon>
    </lineage>
</organism>
<protein>
    <submittedName>
        <fullName evidence="11">Calcium-transporting ATPase 1</fullName>
    </submittedName>
</protein>
<dbReference type="InterPro" id="IPR018303">
    <property type="entry name" value="ATPase_P-typ_P_site"/>
</dbReference>
<feature type="transmembrane region" description="Helical" evidence="9">
    <location>
        <begin position="657"/>
        <end position="677"/>
    </location>
</feature>
<dbReference type="Pfam" id="PF00122">
    <property type="entry name" value="E1-E2_ATPase"/>
    <property type="match status" value="1"/>
</dbReference>
<dbReference type="GO" id="GO:0005524">
    <property type="term" value="F:ATP binding"/>
    <property type="evidence" value="ECO:0007669"/>
    <property type="project" value="UniProtKB-KW"/>
</dbReference>
<dbReference type="AlphaFoldDB" id="A0A7Z9C5F1"/>
<reference evidence="11 12" key="1">
    <citation type="submission" date="2018-11" db="EMBL/GenBank/DDBJ databases">
        <authorList>
            <person name="Peiro R."/>
            <person name="Begona"/>
            <person name="Cbmso G."/>
            <person name="Lopez M."/>
            <person name="Gonzalez S."/>
            <person name="Sacristan E."/>
            <person name="Castillo E."/>
        </authorList>
    </citation>
    <scope>NUCLEOTIDE SEQUENCE [LARGE SCALE GENOMIC DNA]</scope>
    <source>
        <strain evidence="11">Brev_genome</strain>
    </source>
</reference>
<dbReference type="InterPro" id="IPR036412">
    <property type="entry name" value="HAD-like_sf"/>
</dbReference>
<feature type="transmembrane region" description="Helical" evidence="9">
    <location>
        <begin position="234"/>
        <end position="253"/>
    </location>
</feature>
<evidence type="ECO:0000313" key="11">
    <source>
        <dbReference type="EMBL" id="VDC49877.1"/>
    </source>
</evidence>
<dbReference type="EMBL" id="UXHF01000025">
    <property type="protein sequence ID" value="VDC49877.1"/>
    <property type="molecule type" value="Genomic_DNA"/>
</dbReference>
<evidence type="ECO:0000256" key="2">
    <source>
        <dbReference type="ARBA" id="ARBA00022692"/>
    </source>
</evidence>
<dbReference type="InterPro" id="IPR044492">
    <property type="entry name" value="P_typ_ATPase_HD_dom"/>
</dbReference>
<dbReference type="SUPFAM" id="SSF81665">
    <property type="entry name" value="Calcium ATPase, transmembrane domain M"/>
    <property type="match status" value="1"/>
</dbReference>
<feature type="compositionally biased region" description="Polar residues" evidence="8">
    <location>
        <begin position="34"/>
        <end position="43"/>
    </location>
</feature>
<dbReference type="RefSeq" id="WP_035306605.1">
    <property type="nucleotide sequence ID" value="NZ_UXHF01000025.1"/>
</dbReference>
<dbReference type="SUPFAM" id="SSF56784">
    <property type="entry name" value="HAD-like"/>
    <property type="match status" value="1"/>
</dbReference>
<name>A0A7Z9C5F1_9CAUL</name>
<dbReference type="Pfam" id="PF00690">
    <property type="entry name" value="Cation_ATPase_N"/>
    <property type="match status" value="1"/>
</dbReference>
<evidence type="ECO:0000256" key="3">
    <source>
        <dbReference type="ARBA" id="ARBA00022741"/>
    </source>
</evidence>
<feature type="domain" description="Cation-transporting P-type ATPase N-terminal" evidence="10">
    <location>
        <begin position="10"/>
        <end position="74"/>
    </location>
</feature>
<evidence type="ECO:0000259" key="10">
    <source>
        <dbReference type="SMART" id="SM00831"/>
    </source>
</evidence>
<proteinExistence type="predicted"/>
<dbReference type="Gene3D" id="1.20.1110.10">
    <property type="entry name" value="Calcium-transporting ATPase, transmembrane domain"/>
    <property type="match status" value="1"/>
</dbReference>
<dbReference type="GO" id="GO:0016887">
    <property type="term" value="F:ATP hydrolysis activity"/>
    <property type="evidence" value="ECO:0007669"/>
    <property type="project" value="InterPro"/>
</dbReference>
<keyword evidence="3" id="KW-0547">Nucleotide-binding</keyword>
<feature type="transmembrane region" description="Helical" evidence="9">
    <location>
        <begin position="768"/>
        <end position="789"/>
    </location>
</feature>
<feature type="transmembrane region" description="Helical" evidence="9">
    <location>
        <begin position="630"/>
        <end position="651"/>
    </location>
</feature>
<evidence type="ECO:0000256" key="8">
    <source>
        <dbReference type="SAM" id="MobiDB-lite"/>
    </source>
</evidence>
<dbReference type="InterPro" id="IPR004014">
    <property type="entry name" value="ATPase_P-typ_cation-transptr_N"/>
</dbReference>